<sequence length="140" mass="16173">MVPIDYTVFFKVCVIYETLPEGLGKSLLMDKLRVVCSTVLRVMADCACSHEKFYLGLSPLTEAVGFLCIIGGPCYDDRDILTYEENNSSPIHRPFSVPEIVSELRMYIELECKGSQYWNKYVEWICDHIHVNPENNMFIY</sequence>
<evidence type="ECO:0000313" key="2">
    <source>
        <dbReference type="Proteomes" id="UP000201505"/>
    </source>
</evidence>
<dbReference type="GeneID" id="33350072"/>
<proteinExistence type="predicted"/>
<protein>
    <submittedName>
        <fullName evidence="1">ORF6</fullName>
    </submittedName>
</protein>
<name>A0A240FBG8_9ADEN</name>
<dbReference type="RefSeq" id="YP_009389511.1">
    <property type="nucleotide sequence ID" value="NC_035207.1"/>
</dbReference>
<reference evidence="1 2" key="1">
    <citation type="journal article" date="2017" name="Arch. Virol.">
        <title>A red squirrel associated adenovirus identified by a combined microarray and deep sequencing approach.</title>
        <authorList>
            <person name="Abendroth B."/>
            <person name="Hoper D."/>
            <person name="Ulrich R.G."/>
            <person name="Larres G."/>
            <person name="Beer M."/>
        </authorList>
    </citation>
    <scope>NUCLEOTIDE SEQUENCE [LARGE SCALE GENOMIC DNA]</scope>
    <source>
        <strain evidence="1 2">DE/2013/Sciurus vulgaris/2013Pa405-00252</strain>
    </source>
</reference>
<evidence type="ECO:0000313" key="1">
    <source>
        <dbReference type="EMBL" id="ARE31898.1"/>
    </source>
</evidence>
<accession>A0A240FBG8</accession>
<dbReference type="KEGG" id="vg:33350072"/>
<dbReference type="Proteomes" id="UP000201505">
    <property type="component" value="Segment"/>
</dbReference>
<organism evidence="1 2">
    <name type="scientific">red squirrel adenovirus 1</name>
    <dbReference type="NCBI Taxonomy" id="2773314"/>
    <lineage>
        <taxon>Viruses</taxon>
        <taxon>Varidnaviria</taxon>
        <taxon>Bamfordvirae</taxon>
        <taxon>Preplasmiviricota</taxon>
        <taxon>Polisuviricotina</taxon>
        <taxon>Pharingeaviricetes</taxon>
        <taxon>Rowavirales</taxon>
        <taxon>Adenoviridae</taxon>
        <taxon>Mastadenovirus</taxon>
        <taxon>Mastadenovirus sciuri</taxon>
        <taxon>Squirrel mastadenovirus A</taxon>
    </lineage>
</organism>
<dbReference type="EMBL" id="KY427939">
    <property type="protein sequence ID" value="ARE31898.1"/>
    <property type="molecule type" value="Genomic_DNA"/>
</dbReference>
<keyword evidence="2" id="KW-1185">Reference proteome</keyword>